<feature type="non-terminal residue" evidence="1">
    <location>
        <position position="271"/>
    </location>
</feature>
<reference evidence="1" key="1">
    <citation type="submission" date="2018-05" db="EMBL/GenBank/DDBJ databases">
        <authorList>
            <person name="Lanie J.A."/>
            <person name="Ng W.-L."/>
            <person name="Kazmierczak K.M."/>
            <person name="Andrzejewski T.M."/>
            <person name="Davidsen T.M."/>
            <person name="Wayne K.J."/>
            <person name="Tettelin H."/>
            <person name="Glass J.I."/>
            <person name="Rusch D."/>
            <person name="Podicherti R."/>
            <person name="Tsui H.-C.T."/>
            <person name="Winkler M.E."/>
        </authorList>
    </citation>
    <scope>NUCLEOTIDE SEQUENCE</scope>
</reference>
<feature type="non-terminal residue" evidence="1">
    <location>
        <position position="1"/>
    </location>
</feature>
<sequence length="271" mass="29774">RSYVEIYNGTGEDIDLSDYELWVMKLNDGEYEGGVTNWPSRKFVFDPLYNASNDPTFNTNMEFQTSEWPKNKNIMQLENEETQGWYKKCKYIVEDEDCNDDGVSGDTCDRLILPNDATLLILKSESDIDDISNASDSTFIEWSRSSGGSNKQSNQGLNAFSGGDAFGLAKNSVLIDVIGNNGGNKDSWPVAGIGNATDSKVLVRKPTIVKGNTDFWDAPDGTACSLPDYSYCETGSAGSNANNSEWIVYEANYTVNSGVHLCTSCDNQVVV</sequence>
<dbReference type="AlphaFoldDB" id="A0A382XAD1"/>
<gene>
    <name evidence="1" type="ORF">METZ01_LOCUS420787</name>
</gene>
<evidence type="ECO:0008006" key="2">
    <source>
        <dbReference type="Google" id="ProtNLM"/>
    </source>
</evidence>
<dbReference type="EMBL" id="UINC01166143">
    <property type="protein sequence ID" value="SVD67933.1"/>
    <property type="molecule type" value="Genomic_DNA"/>
</dbReference>
<accession>A0A382XAD1</accession>
<protein>
    <recommendedName>
        <fullName evidence="2">LTD domain-containing protein</fullName>
    </recommendedName>
</protein>
<proteinExistence type="predicted"/>
<name>A0A382XAD1_9ZZZZ</name>
<organism evidence="1">
    <name type="scientific">marine metagenome</name>
    <dbReference type="NCBI Taxonomy" id="408172"/>
    <lineage>
        <taxon>unclassified sequences</taxon>
        <taxon>metagenomes</taxon>
        <taxon>ecological metagenomes</taxon>
    </lineage>
</organism>
<evidence type="ECO:0000313" key="1">
    <source>
        <dbReference type="EMBL" id="SVD67933.1"/>
    </source>
</evidence>